<evidence type="ECO:0000313" key="3">
    <source>
        <dbReference type="EMBL" id="CCC95522.1"/>
    </source>
</evidence>
<keyword evidence="1" id="KW-0863">Zinc-finger</keyword>
<protein>
    <submittedName>
        <fullName evidence="3">Uncharacterized protein TCIL3000_11_9940</fullName>
    </submittedName>
</protein>
<organism evidence="3">
    <name type="scientific">Trypanosoma congolense (strain IL3000)</name>
    <dbReference type="NCBI Taxonomy" id="1068625"/>
    <lineage>
        <taxon>Eukaryota</taxon>
        <taxon>Discoba</taxon>
        <taxon>Euglenozoa</taxon>
        <taxon>Kinetoplastea</taxon>
        <taxon>Metakinetoplastina</taxon>
        <taxon>Trypanosomatida</taxon>
        <taxon>Trypanosomatidae</taxon>
        <taxon>Trypanosoma</taxon>
        <taxon>Nannomonas</taxon>
    </lineage>
</organism>
<dbReference type="InterPro" id="IPR038508">
    <property type="entry name" value="ArfGAP_dom_sf"/>
</dbReference>
<dbReference type="PRINTS" id="PR00405">
    <property type="entry name" value="REVINTRACTNG"/>
</dbReference>
<evidence type="ECO:0000256" key="1">
    <source>
        <dbReference type="PROSITE-ProRule" id="PRU00288"/>
    </source>
</evidence>
<dbReference type="Pfam" id="PF01412">
    <property type="entry name" value="ArfGap"/>
    <property type="match status" value="1"/>
</dbReference>
<dbReference type="Gene3D" id="1.10.220.150">
    <property type="entry name" value="Arf GTPase activating protein"/>
    <property type="match status" value="1"/>
</dbReference>
<dbReference type="EMBL" id="HE575324">
    <property type="protein sequence ID" value="CCC95522.1"/>
    <property type="molecule type" value="Genomic_DNA"/>
</dbReference>
<accession>G0V1K1</accession>
<dbReference type="GO" id="GO:0005096">
    <property type="term" value="F:GTPase activator activity"/>
    <property type="evidence" value="ECO:0007669"/>
    <property type="project" value="InterPro"/>
</dbReference>
<name>G0V1K1_TRYCI</name>
<dbReference type="AlphaFoldDB" id="G0V1K1"/>
<feature type="domain" description="Arf-GAP" evidence="2">
    <location>
        <begin position="21"/>
        <end position="139"/>
    </location>
</feature>
<dbReference type="SUPFAM" id="SSF57863">
    <property type="entry name" value="ArfGap/RecO-like zinc finger"/>
    <property type="match status" value="1"/>
</dbReference>
<reference evidence="3" key="1">
    <citation type="journal article" date="2012" name="Proc. Natl. Acad. Sci. U.S.A.">
        <title>Antigenic diversity is generated by distinct evolutionary mechanisms in African trypanosome species.</title>
        <authorList>
            <person name="Jackson A.P."/>
            <person name="Berry A."/>
            <person name="Aslett M."/>
            <person name="Allison H.C."/>
            <person name="Burton P."/>
            <person name="Vavrova-Anderson J."/>
            <person name="Brown R."/>
            <person name="Browne H."/>
            <person name="Corton N."/>
            <person name="Hauser H."/>
            <person name="Gamble J."/>
            <person name="Gilderthorp R."/>
            <person name="Marcello L."/>
            <person name="McQuillan J."/>
            <person name="Otto T.D."/>
            <person name="Quail M.A."/>
            <person name="Sanders M.J."/>
            <person name="van Tonder A."/>
            <person name="Ginger M.L."/>
            <person name="Field M.C."/>
            <person name="Barry J.D."/>
            <person name="Hertz-Fowler C."/>
            <person name="Berriman M."/>
        </authorList>
    </citation>
    <scope>NUCLEOTIDE SEQUENCE</scope>
    <source>
        <strain evidence="3">IL3000</strain>
    </source>
</reference>
<proteinExistence type="predicted"/>
<gene>
    <name evidence="3" type="ORF">TCIL3000_11_9940</name>
</gene>
<dbReference type="PROSITE" id="PS50115">
    <property type="entry name" value="ARFGAP"/>
    <property type="match status" value="1"/>
</dbReference>
<dbReference type="PANTHER" id="PTHR46085:SF3">
    <property type="entry name" value="ARF GTPASE ACTIVATING PROTEIN"/>
    <property type="match status" value="1"/>
</dbReference>
<evidence type="ECO:0000259" key="2">
    <source>
        <dbReference type="PROSITE" id="PS50115"/>
    </source>
</evidence>
<keyword evidence="1" id="KW-0479">Metal-binding</keyword>
<dbReference type="SMART" id="SM00105">
    <property type="entry name" value="ArfGap"/>
    <property type="match status" value="1"/>
</dbReference>
<dbReference type="PANTHER" id="PTHR46085">
    <property type="entry name" value="ARFGAP/RECO-RELATED"/>
    <property type="match status" value="1"/>
</dbReference>
<dbReference type="InterPro" id="IPR037278">
    <property type="entry name" value="ARFGAP/RecO"/>
</dbReference>
<dbReference type="GO" id="GO:0008270">
    <property type="term" value="F:zinc ion binding"/>
    <property type="evidence" value="ECO:0007669"/>
    <property type="project" value="UniProtKB-KW"/>
</dbReference>
<dbReference type="InterPro" id="IPR001164">
    <property type="entry name" value="ArfGAP_dom"/>
</dbReference>
<dbReference type="InterPro" id="IPR044820">
    <property type="entry name" value="AGD14-like"/>
</dbReference>
<dbReference type="VEuPathDB" id="TriTrypDB:TcIL3000.11.9940"/>
<sequence length="354" mass="38106">MSFVTTASLKCTIHHQAMNTERNREEVRRTAQKDGNRFCMNCRMRGPIYVVLDFGIFVCSSCAAMHRAQQHKVKGITMTDFNDEEVARLRICGNDRAERVWLHRFNMERPKPGDEFALRRFFVRVFVDKEFANPDEYDKLQDDLLNLQLGETQKGAVEPPAAATLSAKAPSAVPLPTANTQTGASANANDDLFTDFLSAALPPAQAVAPTNPANNAPLTANDLFASVPQTTGQVDTFFPTTAVAQDPFASTGQFSSAMQQGSGVGTGGYYAPQPALSMPTYPATSSASGFNPTQAASGAPYAPYAADPMHTGIDATYFQGGTGSQFTAQAPNQPAQTTIRHDAFASLNPFGNKS</sequence>
<dbReference type="CDD" id="cd08838">
    <property type="entry name" value="ArfGap_AGFG"/>
    <property type="match status" value="1"/>
</dbReference>
<keyword evidence="1" id="KW-0862">Zinc</keyword>